<evidence type="ECO:0000313" key="2">
    <source>
        <dbReference type="Proteomes" id="UP000248405"/>
    </source>
</evidence>
<accession>A0A319B382</accession>
<dbReference type="Proteomes" id="UP000248405">
    <property type="component" value="Unassembled WGS sequence"/>
</dbReference>
<dbReference type="AlphaFoldDB" id="A0A319B382"/>
<proteinExistence type="predicted"/>
<dbReference type="RefSeq" id="XP_025561001.1">
    <property type="nucleotide sequence ID" value="XM_025713198.1"/>
</dbReference>
<gene>
    <name evidence="1" type="ORF">BO88DRAFT_85556</name>
</gene>
<name>A0A319B382_ASPVC</name>
<protein>
    <submittedName>
        <fullName evidence="1">Uncharacterized protein</fullName>
    </submittedName>
</protein>
<keyword evidence="2" id="KW-1185">Reference proteome</keyword>
<reference evidence="1" key="1">
    <citation type="submission" date="2016-12" db="EMBL/GenBank/DDBJ databases">
        <title>The genomes of Aspergillus section Nigri reveals drivers in fungal speciation.</title>
        <authorList>
            <consortium name="DOE Joint Genome Institute"/>
            <person name="Vesth T.C."/>
            <person name="Nybo J."/>
            <person name="Theobald S."/>
            <person name="Brandl J."/>
            <person name="Frisvad J.C."/>
            <person name="Nielsen K.F."/>
            <person name="Lyhne E.K."/>
            <person name="Kogle M.E."/>
            <person name="Kuo A."/>
            <person name="Riley R."/>
            <person name="Clum A."/>
            <person name="Nolan M."/>
            <person name="Lipzen A."/>
            <person name="Salamov A."/>
            <person name="Henrissat B."/>
            <person name="Wiebenga A."/>
            <person name="De Vries R.P."/>
            <person name="Grigoriev I.V."/>
            <person name="Mortensen U.H."/>
            <person name="Andersen M.R."/>
            <person name="Baker S.E."/>
        </authorList>
    </citation>
    <scope>NUCLEOTIDE SEQUENCE [LARGE SCALE GENOMIC DNA]</scope>
    <source>
        <strain evidence="1">CBS 113365</strain>
    </source>
</reference>
<dbReference type="EMBL" id="KZ821631">
    <property type="protein sequence ID" value="PYH67207.1"/>
    <property type="molecule type" value="Genomic_DNA"/>
</dbReference>
<organism evidence="1 2">
    <name type="scientific">Aspergillus vadensis (strain CBS 113365 / IMI 142717 / IBT 24658)</name>
    <dbReference type="NCBI Taxonomy" id="1448311"/>
    <lineage>
        <taxon>Eukaryota</taxon>
        <taxon>Fungi</taxon>
        <taxon>Dikarya</taxon>
        <taxon>Ascomycota</taxon>
        <taxon>Pezizomycotina</taxon>
        <taxon>Eurotiomycetes</taxon>
        <taxon>Eurotiomycetidae</taxon>
        <taxon>Eurotiales</taxon>
        <taxon>Aspergillaceae</taxon>
        <taxon>Aspergillus</taxon>
        <taxon>Aspergillus subgen. Circumdati</taxon>
    </lineage>
</organism>
<evidence type="ECO:0000313" key="1">
    <source>
        <dbReference type="EMBL" id="PYH67207.1"/>
    </source>
</evidence>
<sequence length="170" mass="19094">MKYDFIVTQHLTQHLTQRRSSSSFHQLRHRPMGTTDQSSVNCFALCRSSPPGTVGRLRSSLPLGFQQPPAPPLPWLSIPPSLPLPLTAWLVGFVTQRWACDAGPTRLNQLGGYEYWLDTFPCLPTDPHFGIPLYTQRRLSLTTITITAVSCRFVSCSRDVRLNVCMASHL</sequence>
<dbReference type="GeneID" id="37217790"/>